<protein>
    <submittedName>
        <fullName evidence="4">Phenazine biosynthesis protein, PhzF family</fullName>
    </submittedName>
</protein>
<dbReference type="Gene3D" id="3.10.310.10">
    <property type="entry name" value="Diaminopimelate Epimerase, Chain A, domain 1"/>
    <property type="match status" value="2"/>
</dbReference>
<dbReference type="NCBIfam" id="TIGR00654">
    <property type="entry name" value="PhzF_family"/>
    <property type="match status" value="1"/>
</dbReference>
<comment type="similarity">
    <text evidence="1">Belongs to the PhzF family.</text>
</comment>
<dbReference type="SUPFAM" id="SSF54506">
    <property type="entry name" value="Diaminopimelate epimerase-like"/>
    <property type="match status" value="1"/>
</dbReference>
<comment type="caution">
    <text evidence="4">The sequence shown here is derived from an EMBL/GenBank/DDBJ whole genome shotgun (WGS) entry which is preliminary data.</text>
</comment>
<dbReference type="GO" id="GO:0005737">
    <property type="term" value="C:cytoplasm"/>
    <property type="evidence" value="ECO:0007669"/>
    <property type="project" value="TreeGrafter"/>
</dbReference>
<dbReference type="EMBL" id="ACEC01000087">
    <property type="protein sequence ID" value="EEG29842.1"/>
    <property type="molecule type" value="Genomic_DNA"/>
</dbReference>
<evidence type="ECO:0000313" key="4">
    <source>
        <dbReference type="EMBL" id="EEG29842.1"/>
    </source>
</evidence>
<keyword evidence="2" id="KW-0413">Isomerase</keyword>
<evidence type="ECO:0000313" key="5">
    <source>
        <dbReference type="Proteomes" id="UP000003340"/>
    </source>
</evidence>
<dbReference type="AlphaFoldDB" id="C0EFB4"/>
<sequence>MRAKNNKNIMEDFMKQYIVDAFTDKVFAGNPAAVCILDQWLSDEIMQKIAIENNLSETAFAVREKENYRLRWFTPGGEVELCGHATLATAYVILRFIEPKAEKVCFDTLSGVLVVNKNGEMLTMDFPSFSLTPIAITAELISALGGVTPVEAYIGADIVCVLENEEQVRNVTPNQTIIRDLDGVCFHITAKGNAYDCVTRSFAPKCNVAEDSVCGRGHCHVIPLWSEKLGKTELTAYQASARGGELYCRYVGERTILSGKAVLFSEAEIYF</sequence>
<keyword evidence="5" id="KW-1185">Reference proteome</keyword>
<gene>
    <name evidence="4" type="ORF">CLOSTMETH_02555</name>
</gene>
<dbReference type="GO" id="GO:0016853">
    <property type="term" value="F:isomerase activity"/>
    <property type="evidence" value="ECO:0007669"/>
    <property type="project" value="UniProtKB-KW"/>
</dbReference>
<dbReference type="PIRSF" id="PIRSF016184">
    <property type="entry name" value="PhzC_PhzF"/>
    <property type="match status" value="1"/>
</dbReference>
<dbReference type="InterPro" id="IPR003719">
    <property type="entry name" value="Phenazine_PhzF-like"/>
</dbReference>
<reference evidence="4 5" key="1">
    <citation type="submission" date="2009-01" db="EMBL/GenBank/DDBJ databases">
        <authorList>
            <person name="Fulton L."/>
            <person name="Clifton S."/>
            <person name="Fulton B."/>
            <person name="Xu J."/>
            <person name="Minx P."/>
            <person name="Pepin K.H."/>
            <person name="Johnson M."/>
            <person name="Bhonagiri V."/>
            <person name="Nash W.E."/>
            <person name="Mardis E.R."/>
            <person name="Wilson R.K."/>
        </authorList>
    </citation>
    <scope>NUCLEOTIDE SEQUENCE [LARGE SCALE GENOMIC DNA]</scope>
    <source>
        <strain evidence="4 5">DSM 5476</strain>
    </source>
</reference>
<dbReference type="STRING" id="537013.CLOSTMETH_02555"/>
<feature type="active site" evidence="3">
    <location>
        <position position="57"/>
    </location>
</feature>
<evidence type="ECO:0000256" key="1">
    <source>
        <dbReference type="ARBA" id="ARBA00008270"/>
    </source>
</evidence>
<evidence type="ECO:0000256" key="3">
    <source>
        <dbReference type="PIRSR" id="PIRSR016184-1"/>
    </source>
</evidence>
<dbReference type="Pfam" id="PF02567">
    <property type="entry name" value="PhzC-PhzF"/>
    <property type="match status" value="1"/>
</dbReference>
<dbReference type="PANTHER" id="PTHR13774">
    <property type="entry name" value="PHENAZINE BIOSYNTHESIS PROTEIN"/>
    <property type="match status" value="1"/>
</dbReference>
<reference evidence="4 5" key="2">
    <citation type="submission" date="2009-02" db="EMBL/GenBank/DDBJ databases">
        <title>Draft genome sequence of Clostridium methylpentosum (DSM 5476).</title>
        <authorList>
            <person name="Sudarsanam P."/>
            <person name="Ley R."/>
            <person name="Guruge J."/>
            <person name="Turnbaugh P.J."/>
            <person name="Mahowald M."/>
            <person name="Liep D."/>
            <person name="Gordon J."/>
        </authorList>
    </citation>
    <scope>NUCLEOTIDE SEQUENCE [LARGE SCALE GENOMIC DNA]</scope>
    <source>
        <strain evidence="4 5">DSM 5476</strain>
    </source>
</reference>
<proteinExistence type="inferred from homology"/>
<name>C0EFB4_9FIRM</name>
<organism evidence="4 5">
    <name type="scientific">[Clostridium] methylpentosum DSM 5476</name>
    <dbReference type="NCBI Taxonomy" id="537013"/>
    <lineage>
        <taxon>Bacteria</taxon>
        <taxon>Bacillati</taxon>
        <taxon>Bacillota</taxon>
        <taxon>Clostridia</taxon>
        <taxon>Eubacteriales</taxon>
        <taxon>Oscillospiraceae</taxon>
        <taxon>Oscillospiraceae incertae sedis</taxon>
    </lineage>
</organism>
<dbReference type="eggNOG" id="COG0384">
    <property type="taxonomic scope" value="Bacteria"/>
</dbReference>
<dbReference type="PANTHER" id="PTHR13774:SF17">
    <property type="entry name" value="PHENAZINE BIOSYNTHESIS-LIKE DOMAIN-CONTAINING PROTEIN"/>
    <property type="match status" value="1"/>
</dbReference>
<accession>C0EFB4</accession>
<evidence type="ECO:0000256" key="2">
    <source>
        <dbReference type="ARBA" id="ARBA00023235"/>
    </source>
</evidence>
<dbReference type="HOGENOM" id="CLU_048756_2_2_9"/>
<dbReference type="Proteomes" id="UP000003340">
    <property type="component" value="Unassembled WGS sequence"/>
</dbReference>